<sequence>MDALMQSYKREIVNIEISGGKLKNGALIDSSSEMLVIYNGEKFVYIPLEHIKTFHIDFDNEDNIQLPTEAPSIGTSKSSDDMTLKQILTQAKGKNVEIFVTGDLPLHGTITSVMKDYFVFESPIYKTIFIPSNHLKWLIPYNENHLLYDLMVDQSYQKTNNQPSYAGNFSSQLEQFRNKLVVLNLGEKITDIGKLNNLNSKIVEVVLADSKFAYSNITHIKTIQVV</sequence>
<protein>
    <submittedName>
        <fullName evidence="1">DUF2642 domain-containing protein</fullName>
    </submittedName>
</protein>
<dbReference type="RefSeq" id="WP_301136904.1">
    <property type="nucleotide sequence ID" value="NZ_JAUHTQ010000002.1"/>
</dbReference>
<comment type="caution">
    <text evidence="1">The sequence shown here is derived from an EMBL/GenBank/DDBJ whole genome shotgun (WGS) entry which is preliminary data.</text>
</comment>
<gene>
    <name evidence="1" type="ORF">QYB95_04260</name>
</gene>
<name>A0ABT8GMV8_9BACL</name>
<evidence type="ECO:0000313" key="1">
    <source>
        <dbReference type="EMBL" id="MDN4492745.1"/>
    </source>
</evidence>
<proteinExistence type="predicted"/>
<accession>A0ABT8GMV8</accession>
<organism evidence="1 2">
    <name type="scientific">Ureibacillus aquaedulcis</name>
    <dbReference type="NCBI Taxonomy" id="3058421"/>
    <lineage>
        <taxon>Bacteria</taxon>
        <taxon>Bacillati</taxon>
        <taxon>Bacillota</taxon>
        <taxon>Bacilli</taxon>
        <taxon>Bacillales</taxon>
        <taxon>Caryophanaceae</taxon>
        <taxon>Ureibacillus</taxon>
    </lineage>
</organism>
<dbReference type="EMBL" id="JAUHTQ010000002">
    <property type="protein sequence ID" value="MDN4492745.1"/>
    <property type="molecule type" value="Genomic_DNA"/>
</dbReference>
<reference evidence="1" key="1">
    <citation type="submission" date="2023-07" db="EMBL/GenBank/DDBJ databases">
        <title>Ureibacillus sp. isolated from freshwater well.</title>
        <authorList>
            <person name="Kirdat K."/>
            <person name="Bhatt A."/>
            <person name="Teware R."/>
            <person name="Bhavsar Y."/>
            <person name="Yadav A."/>
        </authorList>
    </citation>
    <scope>NUCLEOTIDE SEQUENCE</scope>
    <source>
        <strain evidence="1">BA0131</strain>
    </source>
</reference>
<keyword evidence="2" id="KW-1185">Reference proteome</keyword>
<dbReference type="Proteomes" id="UP001172743">
    <property type="component" value="Unassembled WGS sequence"/>
</dbReference>
<evidence type="ECO:0000313" key="2">
    <source>
        <dbReference type="Proteomes" id="UP001172743"/>
    </source>
</evidence>